<comment type="caution">
    <text evidence="1">The sequence shown here is derived from an EMBL/GenBank/DDBJ whole genome shotgun (WGS) entry which is preliminary data.</text>
</comment>
<sequence length="215" mass="23291">MGEDAREPPLKKAKGFTRTGWPLALNQRLREGRMQPAMHVNMEAMQDEGLLLATSTKCDCCKAASSRSCRIPADSDNGHPSCTECLISSHSCPSCLAPATRAAHPPMISKAPTACRQVVITVPCIGEVAHEYQRIEGSQMNPCPPVGGDSTTDFTFGLAAWDQIVAASEQIIAGYRALQYELQNYGPFDEADVERLLTNRFPESALDEGHAGLEN</sequence>
<evidence type="ECO:0000313" key="2">
    <source>
        <dbReference type="Proteomes" id="UP001175227"/>
    </source>
</evidence>
<protein>
    <submittedName>
        <fullName evidence="1">Uncharacterized protein</fullName>
    </submittedName>
</protein>
<organism evidence="1 2">
    <name type="scientific">Armillaria novae-zelandiae</name>
    <dbReference type="NCBI Taxonomy" id="153914"/>
    <lineage>
        <taxon>Eukaryota</taxon>
        <taxon>Fungi</taxon>
        <taxon>Dikarya</taxon>
        <taxon>Basidiomycota</taxon>
        <taxon>Agaricomycotina</taxon>
        <taxon>Agaricomycetes</taxon>
        <taxon>Agaricomycetidae</taxon>
        <taxon>Agaricales</taxon>
        <taxon>Marasmiineae</taxon>
        <taxon>Physalacriaceae</taxon>
        <taxon>Armillaria</taxon>
    </lineage>
</organism>
<accession>A0AA39TD90</accession>
<reference evidence="1" key="1">
    <citation type="submission" date="2023-06" db="EMBL/GenBank/DDBJ databases">
        <authorList>
            <consortium name="Lawrence Berkeley National Laboratory"/>
            <person name="Ahrendt S."/>
            <person name="Sahu N."/>
            <person name="Indic B."/>
            <person name="Wong-Bajracharya J."/>
            <person name="Merenyi Z."/>
            <person name="Ke H.-M."/>
            <person name="Monk M."/>
            <person name="Kocsube S."/>
            <person name="Drula E."/>
            <person name="Lipzen A."/>
            <person name="Balint B."/>
            <person name="Henrissat B."/>
            <person name="Andreopoulos B."/>
            <person name="Martin F.M."/>
            <person name="Harder C.B."/>
            <person name="Rigling D."/>
            <person name="Ford K.L."/>
            <person name="Foster G.D."/>
            <person name="Pangilinan J."/>
            <person name="Papanicolaou A."/>
            <person name="Barry K."/>
            <person name="LaButti K."/>
            <person name="Viragh M."/>
            <person name="Koriabine M."/>
            <person name="Yan M."/>
            <person name="Riley R."/>
            <person name="Champramary S."/>
            <person name="Plett K.L."/>
            <person name="Tsai I.J."/>
            <person name="Slot J."/>
            <person name="Sipos G."/>
            <person name="Plett J."/>
            <person name="Nagy L.G."/>
            <person name="Grigoriev I.V."/>
        </authorList>
    </citation>
    <scope>NUCLEOTIDE SEQUENCE</scope>
    <source>
        <strain evidence="1">ICMP 16352</strain>
    </source>
</reference>
<name>A0AA39TD90_9AGAR</name>
<dbReference type="AlphaFoldDB" id="A0AA39TD90"/>
<dbReference type="EMBL" id="JAUEPR010000008">
    <property type="protein sequence ID" value="KAK0481331.1"/>
    <property type="molecule type" value="Genomic_DNA"/>
</dbReference>
<keyword evidence="2" id="KW-1185">Reference proteome</keyword>
<evidence type="ECO:0000313" key="1">
    <source>
        <dbReference type="EMBL" id="KAK0481331.1"/>
    </source>
</evidence>
<dbReference type="Proteomes" id="UP001175227">
    <property type="component" value="Unassembled WGS sequence"/>
</dbReference>
<proteinExistence type="predicted"/>
<gene>
    <name evidence="1" type="ORF">IW261DRAFT_1562616</name>
</gene>